<keyword evidence="1" id="KW-0812">Transmembrane</keyword>
<keyword evidence="3" id="KW-1185">Reference proteome</keyword>
<dbReference type="OrthoDB" id="5318791at2"/>
<name>A0A7Z0VKC3_9GAMM</name>
<evidence type="ECO:0000256" key="1">
    <source>
        <dbReference type="SAM" id="Phobius"/>
    </source>
</evidence>
<dbReference type="PANTHER" id="PTHR35841:SF1">
    <property type="entry name" value="PHOSPHONATES-BINDING PERIPLASMIC PROTEIN"/>
    <property type="match status" value="1"/>
</dbReference>
<dbReference type="SUPFAM" id="SSF53850">
    <property type="entry name" value="Periplasmic binding protein-like II"/>
    <property type="match status" value="1"/>
</dbReference>
<sequence>MSVMIRMGDPDCAILELVFVKIMTYCLIFTVLAAIYKHYECFKIALLLPLTIHKSWFFMFTIDYQSDKELIMGHRHKVNQISRSAFKVNILLLLLAANLFTSVMADPLLVGIFPRRDAVVTANLFRPLTRYLQEQLQRPVNLELSPNYDIFLERLQKRHYDLVHMNQLEYINAHEKLGYDALVQNEEFGEKTIRGAIYVRRDSGIRQLEQLRDKKILFGGGPRAMMSYIVPTYLLRQAGLEAGDYQETYAINPPNAVLSTYLKRTDAGGAGEVVQRLPMVTKKINVDELAVIAVSEPLPHLPWAVKEEMDDDLKTRLKNLLLGLKASPQGEEILRQARLSAFNPVDDEDYDSHRAIIDAIHAP</sequence>
<proteinExistence type="predicted"/>
<dbReference type="Pfam" id="PF12974">
    <property type="entry name" value="Phosphonate-bd"/>
    <property type="match status" value="1"/>
</dbReference>
<keyword evidence="1" id="KW-0472">Membrane</keyword>
<evidence type="ECO:0000313" key="3">
    <source>
        <dbReference type="Proteomes" id="UP000094769"/>
    </source>
</evidence>
<protein>
    <submittedName>
        <fullName evidence="2">ABC transporter, phosphonate, periplasmic substrate-binding protein</fullName>
    </submittedName>
</protein>
<organism evidence="2 3">
    <name type="scientific">Candidatus Thiodiazotropha endolucinida</name>
    <dbReference type="NCBI Taxonomy" id="1655433"/>
    <lineage>
        <taxon>Bacteria</taxon>
        <taxon>Pseudomonadati</taxon>
        <taxon>Pseudomonadota</taxon>
        <taxon>Gammaproteobacteria</taxon>
        <taxon>Chromatiales</taxon>
        <taxon>Sedimenticolaceae</taxon>
        <taxon>Candidatus Thiodiazotropha</taxon>
    </lineage>
</organism>
<keyword evidence="1" id="KW-1133">Transmembrane helix</keyword>
<evidence type="ECO:0000313" key="2">
    <source>
        <dbReference type="EMBL" id="ODJ86901.1"/>
    </source>
</evidence>
<comment type="caution">
    <text evidence="2">The sequence shown here is derived from an EMBL/GenBank/DDBJ whole genome shotgun (WGS) entry which is preliminary data.</text>
</comment>
<dbReference type="Proteomes" id="UP000094769">
    <property type="component" value="Unassembled WGS sequence"/>
</dbReference>
<feature type="transmembrane region" description="Helical" evidence="1">
    <location>
        <begin position="42"/>
        <end position="64"/>
    </location>
</feature>
<feature type="transmembrane region" description="Helical" evidence="1">
    <location>
        <begin position="12"/>
        <end position="36"/>
    </location>
</feature>
<dbReference type="PANTHER" id="PTHR35841">
    <property type="entry name" value="PHOSPHONATES-BINDING PERIPLASMIC PROTEIN"/>
    <property type="match status" value="1"/>
</dbReference>
<dbReference type="AlphaFoldDB" id="A0A7Z0VKC3"/>
<accession>A0A7Z0VKC3</accession>
<feature type="transmembrane region" description="Helical" evidence="1">
    <location>
        <begin position="85"/>
        <end position="105"/>
    </location>
</feature>
<gene>
    <name evidence="2" type="ORF">CODIS_28570</name>
</gene>
<dbReference type="EMBL" id="MARB01000016">
    <property type="protein sequence ID" value="ODJ86901.1"/>
    <property type="molecule type" value="Genomic_DNA"/>
</dbReference>
<dbReference type="Gene3D" id="3.40.190.10">
    <property type="entry name" value="Periplasmic binding protein-like II"/>
    <property type="match status" value="2"/>
</dbReference>
<reference evidence="2 3" key="1">
    <citation type="submission" date="2016-06" db="EMBL/GenBank/DDBJ databases">
        <title>Genome sequence of endosymbiont of Candidatus Endolucinida thiodiazotropha.</title>
        <authorList>
            <person name="Poehlein A."/>
            <person name="Koenig S."/>
            <person name="Heiden S.E."/>
            <person name="Thuermer A."/>
            <person name="Voget S."/>
            <person name="Daniel R."/>
            <person name="Markert S."/>
            <person name="Gros O."/>
            <person name="Schweder T."/>
        </authorList>
    </citation>
    <scope>NUCLEOTIDE SEQUENCE [LARGE SCALE GENOMIC DNA]</scope>
    <source>
        <strain evidence="2 3">COS</strain>
    </source>
</reference>